<name>W2HX34_PHYNI</name>
<accession>W2HX34</accession>
<organism evidence="2">
    <name type="scientific">Phytophthora nicotianae</name>
    <name type="common">Potato buckeye rot agent</name>
    <name type="synonym">Phytophthora parasitica</name>
    <dbReference type="NCBI Taxonomy" id="4792"/>
    <lineage>
        <taxon>Eukaryota</taxon>
        <taxon>Sar</taxon>
        <taxon>Stramenopiles</taxon>
        <taxon>Oomycota</taxon>
        <taxon>Peronosporomycetes</taxon>
        <taxon>Peronosporales</taxon>
        <taxon>Peronosporaceae</taxon>
        <taxon>Phytophthora</taxon>
    </lineage>
</organism>
<dbReference type="AlphaFoldDB" id="W2HX34"/>
<dbReference type="EMBL" id="KI676200">
    <property type="protein sequence ID" value="ETL26529.1"/>
    <property type="molecule type" value="Genomic_DNA"/>
</dbReference>
<proteinExistence type="predicted"/>
<sequence length="78" mass="8262">MNSTREQHSPPSRTNRWLRLCGAAVDAEARSRLRSSNDDGSPAMSVAVGSASVDATAIVLRQLTAHSTPPALQCLSDD</sequence>
<reference evidence="1" key="1">
    <citation type="submission" date="2013-11" db="EMBL/GenBank/DDBJ databases">
        <title>The Genome Sequence of Phytophthora parasitica CJ02B3.</title>
        <authorList>
            <consortium name="The Broad Institute Genomics Platform"/>
            <person name="Russ C."/>
            <person name="Tyler B."/>
            <person name="Panabieres F."/>
            <person name="Shan W."/>
            <person name="Tripathy S."/>
            <person name="Grunwald N."/>
            <person name="Machado M."/>
            <person name="Johnson C.S."/>
            <person name="Arredondo F."/>
            <person name="Hong C."/>
            <person name="Coffey M."/>
            <person name="Young S.K."/>
            <person name="Zeng Q."/>
            <person name="Gargeya S."/>
            <person name="Fitzgerald M."/>
            <person name="Abouelleil A."/>
            <person name="Alvarado L."/>
            <person name="Chapman S.B."/>
            <person name="Gainer-Dewar J."/>
            <person name="Goldberg J."/>
            <person name="Griggs A."/>
            <person name="Gujja S."/>
            <person name="Hansen M."/>
            <person name="Howarth C."/>
            <person name="Imamovic A."/>
            <person name="Ireland A."/>
            <person name="Larimer J."/>
            <person name="McCowan C."/>
            <person name="Murphy C."/>
            <person name="Pearson M."/>
            <person name="Poon T.W."/>
            <person name="Priest M."/>
            <person name="Roberts A."/>
            <person name="Saif S."/>
            <person name="Shea T."/>
            <person name="Sykes S."/>
            <person name="Wortman J."/>
            <person name="Nusbaum C."/>
            <person name="Birren B."/>
        </authorList>
    </citation>
    <scope>NUCLEOTIDE SEQUENCE [LARGE SCALE GENOMIC DNA]</scope>
    <source>
        <strain evidence="1">CJ02B3</strain>
    </source>
</reference>
<protein>
    <submittedName>
        <fullName evidence="2">Uncharacterized protein</fullName>
    </submittedName>
</protein>
<reference evidence="2" key="2">
    <citation type="submission" date="2013-11" db="EMBL/GenBank/DDBJ databases">
        <title>The Genome Sequence of Phytophthora parasitica CJ05E6.</title>
        <authorList>
            <consortium name="The Broad Institute Genomics Platform"/>
            <person name="Russ C."/>
            <person name="Tyler B."/>
            <person name="Panabieres F."/>
            <person name="Shan W."/>
            <person name="Tripathy S."/>
            <person name="Grunwald N."/>
            <person name="Machado M."/>
            <person name="Johnson C.S."/>
            <person name="Arredondo F."/>
            <person name="Hong C."/>
            <person name="Coffey M."/>
            <person name="Young S.K."/>
            <person name="Zeng Q."/>
            <person name="Gargeya S."/>
            <person name="Fitzgerald M."/>
            <person name="Abouelleil A."/>
            <person name="Alvarado L."/>
            <person name="Chapman S.B."/>
            <person name="Gainer-Dewar J."/>
            <person name="Goldberg J."/>
            <person name="Griggs A."/>
            <person name="Gujja S."/>
            <person name="Hansen M."/>
            <person name="Howarth C."/>
            <person name="Imamovic A."/>
            <person name="Ireland A."/>
            <person name="Larimer J."/>
            <person name="McCowan C."/>
            <person name="Murphy C."/>
            <person name="Pearson M."/>
            <person name="Poon T.W."/>
            <person name="Priest M."/>
            <person name="Roberts A."/>
            <person name="Saif S."/>
            <person name="Shea T."/>
            <person name="Sykes S."/>
            <person name="Wortman J."/>
            <person name="Nusbaum C."/>
            <person name="Birren B."/>
        </authorList>
    </citation>
    <scope>NUCLEOTIDE SEQUENCE [LARGE SCALE GENOMIC DNA]</scope>
    <source>
        <strain evidence="2">CJ05E6</strain>
    </source>
</reference>
<dbReference type="EMBL" id="KI689398">
    <property type="protein sequence ID" value="ETK73088.1"/>
    <property type="molecule type" value="Genomic_DNA"/>
</dbReference>
<dbReference type="Proteomes" id="UP000053864">
    <property type="component" value="Unassembled WGS sequence"/>
</dbReference>
<evidence type="ECO:0000313" key="2">
    <source>
        <dbReference type="EMBL" id="ETL26529.1"/>
    </source>
</evidence>
<evidence type="ECO:0000313" key="1">
    <source>
        <dbReference type="EMBL" id="ETK73088.1"/>
    </source>
</evidence>
<gene>
    <name evidence="1" type="ORF">L915_19934</name>
    <name evidence="2" type="ORF">L916_19815</name>
</gene>
<dbReference type="Proteomes" id="UP000053236">
    <property type="component" value="Unassembled WGS sequence"/>
</dbReference>